<comment type="function">
    <text evidence="12 13">Component of the acetyl coenzyme A carboxylase (ACC) complex. Biotin carboxylase (BC) catalyzes the carboxylation of biotin on its carrier protein (BCCP) and then the CO(2) group is transferred by the transcarboxylase to acetyl-CoA to form malonyl-CoA.</text>
</comment>
<keyword evidence="10 13" id="KW-0443">Lipid metabolism</keyword>
<dbReference type="SUPFAM" id="SSF52096">
    <property type="entry name" value="ClpP/crotonase"/>
    <property type="match status" value="1"/>
</dbReference>
<keyword evidence="7 13" id="KW-0276">Fatty acid metabolism</keyword>
<dbReference type="NCBIfam" id="TIGR00515">
    <property type="entry name" value="accD"/>
    <property type="match status" value="1"/>
</dbReference>
<dbReference type="PANTHER" id="PTHR42995:SF5">
    <property type="entry name" value="ACETYL-COENZYME A CARBOXYLASE CARBOXYL TRANSFERASE SUBUNIT BETA, CHLOROPLASTIC"/>
    <property type="match status" value="1"/>
</dbReference>
<evidence type="ECO:0000256" key="3">
    <source>
        <dbReference type="ARBA" id="ARBA00022679"/>
    </source>
</evidence>
<evidence type="ECO:0000256" key="10">
    <source>
        <dbReference type="ARBA" id="ARBA00023098"/>
    </source>
</evidence>
<organism evidence="15 16">
    <name type="scientific">Bianquea renquensis</name>
    <dbReference type="NCBI Taxonomy" id="2763661"/>
    <lineage>
        <taxon>Bacteria</taxon>
        <taxon>Bacillati</taxon>
        <taxon>Bacillota</taxon>
        <taxon>Clostridia</taxon>
        <taxon>Eubacteriales</taxon>
        <taxon>Bianqueaceae</taxon>
        <taxon>Bianquea</taxon>
    </lineage>
</organism>
<keyword evidence="5 13" id="KW-0547">Nucleotide-binding</keyword>
<keyword evidence="16" id="KW-1185">Reference proteome</keyword>
<evidence type="ECO:0000256" key="1">
    <source>
        <dbReference type="ARBA" id="ARBA00004496"/>
    </source>
</evidence>
<keyword evidence="13" id="KW-0963">Cytoplasm</keyword>
<dbReference type="GO" id="GO:0016743">
    <property type="term" value="F:carboxyl- or carbamoyltransferase activity"/>
    <property type="evidence" value="ECO:0007669"/>
    <property type="project" value="UniProtKB-UniRule"/>
</dbReference>
<keyword evidence="6 13" id="KW-0863">Zinc-finger</keyword>
<keyword evidence="9 13" id="KW-0067">ATP-binding</keyword>
<dbReference type="GO" id="GO:0006633">
    <property type="term" value="P:fatty acid biosynthetic process"/>
    <property type="evidence" value="ECO:0007669"/>
    <property type="project" value="UniProtKB-KW"/>
</dbReference>
<evidence type="ECO:0000259" key="14">
    <source>
        <dbReference type="PROSITE" id="PS50980"/>
    </source>
</evidence>
<evidence type="ECO:0000313" key="16">
    <source>
        <dbReference type="Proteomes" id="UP000657006"/>
    </source>
</evidence>
<feature type="binding site" evidence="13">
    <location>
        <position position="60"/>
    </location>
    <ligand>
        <name>Zn(2+)</name>
        <dbReference type="ChEBI" id="CHEBI:29105"/>
    </ligand>
</feature>
<accession>A0A926DVZ3</accession>
<dbReference type="AlphaFoldDB" id="A0A926DVZ3"/>
<dbReference type="GO" id="GO:0003989">
    <property type="term" value="F:acetyl-CoA carboxylase activity"/>
    <property type="evidence" value="ECO:0007669"/>
    <property type="project" value="InterPro"/>
</dbReference>
<keyword evidence="8 13" id="KW-0862">Zinc</keyword>
<dbReference type="EC" id="2.1.3.15" evidence="13"/>
<evidence type="ECO:0000313" key="15">
    <source>
        <dbReference type="EMBL" id="MBC8544857.1"/>
    </source>
</evidence>
<feature type="binding site" evidence="13">
    <location>
        <position position="79"/>
    </location>
    <ligand>
        <name>Zn(2+)</name>
        <dbReference type="ChEBI" id="CHEBI:29105"/>
    </ligand>
</feature>
<dbReference type="GO" id="GO:0008270">
    <property type="term" value="F:zinc ion binding"/>
    <property type="evidence" value="ECO:0007669"/>
    <property type="project" value="UniProtKB-UniRule"/>
</dbReference>
<dbReference type="RefSeq" id="WP_177713948.1">
    <property type="nucleotide sequence ID" value="NZ_JACRSQ010000034.1"/>
</dbReference>
<dbReference type="InterPro" id="IPR029045">
    <property type="entry name" value="ClpP/crotonase-like_dom_sf"/>
</dbReference>
<dbReference type="PANTHER" id="PTHR42995">
    <property type="entry name" value="ACETYL-COENZYME A CARBOXYLASE CARBOXYL TRANSFERASE SUBUNIT BETA, CHLOROPLASTIC"/>
    <property type="match status" value="1"/>
</dbReference>
<comment type="pathway">
    <text evidence="13">Lipid metabolism; malonyl-CoA biosynthesis; malonyl-CoA from acetyl-CoA: step 1/1.</text>
</comment>
<feature type="domain" description="CoA carboxyltransferase N-terminal" evidence="14">
    <location>
        <begin position="53"/>
        <end position="312"/>
    </location>
</feature>
<sequence length="312" mass="34094">MQLKDLFKKTNYISLGPTESAGQEAEEAARKQTKKPARNQGIKKLEAGPMLTPFCKCPDCHQMLYIRDVEDSLSVCPECGYHFRLDAKMRIAITVDEGSFDEWDADVESVNVLDFPGYTEKLEMQRKKTGLKSAVMTGQCAIDGHRCAVAVMDSRFMMGSMGQAVGEKITRAIERATEQKMPVVIFTASGGARMQEGIFSLMQMAKTSSALACHNQAGQLCITVLTDPTTGGVTASFAMLGDIILAEPGALIGFAGRRVIEQTIKETIPDEFQTAEFLKKHGFVDSIVPRGEMRKTLGQLLAMHEGGDSHGE</sequence>
<evidence type="ECO:0000256" key="7">
    <source>
        <dbReference type="ARBA" id="ARBA00022832"/>
    </source>
</evidence>
<name>A0A926DVZ3_9FIRM</name>
<dbReference type="Pfam" id="PF01039">
    <property type="entry name" value="Carboxyl_trans"/>
    <property type="match status" value="1"/>
</dbReference>
<feature type="binding site" evidence="13">
    <location>
        <position position="76"/>
    </location>
    <ligand>
        <name>Zn(2+)</name>
        <dbReference type="ChEBI" id="CHEBI:29105"/>
    </ligand>
</feature>
<dbReference type="InterPro" id="IPR041010">
    <property type="entry name" value="Znf-ACC"/>
</dbReference>
<dbReference type="GO" id="GO:0009317">
    <property type="term" value="C:acetyl-CoA carboxylase complex"/>
    <property type="evidence" value="ECO:0007669"/>
    <property type="project" value="InterPro"/>
</dbReference>
<evidence type="ECO:0000256" key="4">
    <source>
        <dbReference type="ARBA" id="ARBA00022723"/>
    </source>
</evidence>
<dbReference type="GO" id="GO:0005524">
    <property type="term" value="F:ATP binding"/>
    <property type="evidence" value="ECO:0007669"/>
    <property type="project" value="UniProtKB-KW"/>
</dbReference>
<dbReference type="GO" id="GO:2001295">
    <property type="term" value="P:malonyl-CoA biosynthetic process"/>
    <property type="evidence" value="ECO:0007669"/>
    <property type="project" value="UniProtKB-UniRule"/>
</dbReference>
<comment type="catalytic activity">
    <reaction evidence="13">
        <text>N(6)-carboxybiotinyl-L-lysyl-[protein] + acetyl-CoA = N(6)-biotinyl-L-lysyl-[protein] + malonyl-CoA</text>
        <dbReference type="Rhea" id="RHEA:54728"/>
        <dbReference type="Rhea" id="RHEA-COMP:10505"/>
        <dbReference type="Rhea" id="RHEA-COMP:10506"/>
        <dbReference type="ChEBI" id="CHEBI:57288"/>
        <dbReference type="ChEBI" id="CHEBI:57384"/>
        <dbReference type="ChEBI" id="CHEBI:83144"/>
        <dbReference type="ChEBI" id="CHEBI:83145"/>
        <dbReference type="EC" id="2.1.3.15"/>
    </reaction>
</comment>
<dbReference type="Proteomes" id="UP000657006">
    <property type="component" value="Unassembled WGS sequence"/>
</dbReference>
<evidence type="ECO:0000256" key="6">
    <source>
        <dbReference type="ARBA" id="ARBA00022771"/>
    </source>
</evidence>
<keyword evidence="4 13" id="KW-0479">Metal-binding</keyword>
<comment type="similarity">
    <text evidence="13">Belongs to the AccD/PCCB family.</text>
</comment>
<evidence type="ECO:0000256" key="12">
    <source>
        <dbReference type="ARBA" id="ARBA00025280"/>
    </source>
</evidence>
<protein>
    <recommendedName>
        <fullName evidence="13">Acetyl-coenzyme A carboxylase carboxyl transferase subunit beta</fullName>
        <shortName evidence="13">ACCase subunit beta</shortName>
        <shortName evidence="13">Acetyl-CoA carboxylase carboxyltransferase subunit beta</shortName>
        <ecNumber evidence="13">2.1.3.15</ecNumber>
    </recommendedName>
</protein>
<comment type="subcellular location">
    <subcellularLocation>
        <location evidence="1 13">Cytoplasm</location>
    </subcellularLocation>
</comment>
<comment type="subunit">
    <text evidence="13">Acetyl-CoA carboxylase is a heterohexamer composed of biotin carboxyl carrier protein (AccB), biotin carboxylase (AccC) and two subunits each of ACCase subunit alpha (AccA) and ACCase subunit beta (AccD).</text>
</comment>
<dbReference type="PROSITE" id="PS50980">
    <property type="entry name" value="COA_CT_NTER"/>
    <property type="match status" value="1"/>
</dbReference>
<reference evidence="15" key="1">
    <citation type="submission" date="2020-08" db="EMBL/GenBank/DDBJ databases">
        <title>Genome public.</title>
        <authorList>
            <person name="Liu C."/>
            <person name="Sun Q."/>
        </authorList>
    </citation>
    <scope>NUCLEOTIDE SEQUENCE</scope>
    <source>
        <strain evidence="15">NSJ-32</strain>
    </source>
</reference>
<evidence type="ECO:0000256" key="13">
    <source>
        <dbReference type="HAMAP-Rule" id="MF_01395"/>
    </source>
</evidence>
<keyword evidence="15" id="KW-0436">Ligase</keyword>
<comment type="cofactor">
    <cofactor evidence="13">
        <name>Zn(2+)</name>
        <dbReference type="ChEBI" id="CHEBI:29105"/>
    </cofactor>
    <text evidence="13">Binds 1 zinc ion per subunit.</text>
</comment>
<evidence type="ECO:0000256" key="2">
    <source>
        <dbReference type="ARBA" id="ARBA00022516"/>
    </source>
</evidence>
<evidence type="ECO:0000256" key="9">
    <source>
        <dbReference type="ARBA" id="ARBA00022840"/>
    </source>
</evidence>
<comment type="caution">
    <text evidence="15">The sequence shown here is derived from an EMBL/GenBank/DDBJ whole genome shotgun (WGS) entry which is preliminary data.</text>
</comment>
<feature type="binding site" evidence="13">
    <location>
        <position position="57"/>
    </location>
    <ligand>
        <name>Zn(2+)</name>
        <dbReference type="ChEBI" id="CHEBI:29105"/>
    </ligand>
</feature>
<feature type="zinc finger region" description="C4-type" evidence="13">
    <location>
        <begin position="57"/>
        <end position="79"/>
    </location>
</feature>
<evidence type="ECO:0000256" key="5">
    <source>
        <dbReference type="ARBA" id="ARBA00022741"/>
    </source>
</evidence>
<evidence type="ECO:0000256" key="8">
    <source>
        <dbReference type="ARBA" id="ARBA00022833"/>
    </source>
</evidence>
<keyword evidence="2 13" id="KW-0444">Lipid biosynthesis</keyword>
<keyword evidence="3 13" id="KW-0808">Transferase</keyword>
<dbReference type="InterPro" id="IPR011762">
    <property type="entry name" value="COA_CT_N"/>
</dbReference>
<evidence type="ECO:0000256" key="11">
    <source>
        <dbReference type="ARBA" id="ARBA00023160"/>
    </source>
</evidence>
<proteinExistence type="inferred from homology"/>
<dbReference type="HAMAP" id="MF_01395">
    <property type="entry name" value="AcetylCoA_CT_beta"/>
    <property type="match status" value="1"/>
</dbReference>
<keyword evidence="11 13" id="KW-0275">Fatty acid biosynthesis</keyword>
<dbReference type="InterPro" id="IPR000438">
    <property type="entry name" value="Acetyl_CoA_COase_Trfase_b_su"/>
</dbReference>
<dbReference type="EMBL" id="JACRSQ010000034">
    <property type="protein sequence ID" value="MBC8544857.1"/>
    <property type="molecule type" value="Genomic_DNA"/>
</dbReference>
<dbReference type="PRINTS" id="PR01070">
    <property type="entry name" value="ACCCTRFRASEB"/>
</dbReference>
<gene>
    <name evidence="13" type="primary">accD</name>
    <name evidence="15" type="ORF">H8730_15015</name>
</gene>
<dbReference type="InterPro" id="IPR034733">
    <property type="entry name" value="AcCoA_carboxyl_beta"/>
</dbReference>
<dbReference type="Pfam" id="PF17848">
    <property type="entry name" value="Zn_ribbon_ACC"/>
    <property type="match status" value="1"/>
</dbReference>
<dbReference type="Gene3D" id="3.90.226.10">
    <property type="entry name" value="2-enoyl-CoA Hydratase, Chain A, domain 1"/>
    <property type="match status" value="1"/>
</dbReference>